<protein>
    <recommendedName>
        <fullName evidence="4">Tail specific protease domain-containing protein</fullName>
    </recommendedName>
</protein>
<evidence type="ECO:0008006" key="4">
    <source>
        <dbReference type="Google" id="ProtNLM"/>
    </source>
</evidence>
<dbReference type="SUPFAM" id="SSF52096">
    <property type="entry name" value="ClpP/crotonase"/>
    <property type="match status" value="1"/>
</dbReference>
<reference evidence="3" key="1">
    <citation type="submission" date="2020-01" db="EMBL/GenBank/DDBJ databases">
        <title>'Steroidobacter agaridevorans' sp. nov., agar-degrading bacteria isolated from rhizosphere soils.</title>
        <authorList>
            <person name="Ikenaga M."/>
            <person name="Kataoka M."/>
            <person name="Murouchi A."/>
            <person name="Katsuragi S."/>
            <person name="Sakai M."/>
        </authorList>
    </citation>
    <scope>NUCLEOTIDE SEQUENCE [LARGE SCALE GENOMIC DNA]</scope>
    <source>
        <strain evidence="3">YU21-B</strain>
    </source>
</reference>
<gene>
    <name evidence="2" type="ORF">GCM10011487_69350</name>
</gene>
<accession>A0A829YNP3</accession>
<evidence type="ECO:0000256" key="1">
    <source>
        <dbReference type="SAM" id="SignalP"/>
    </source>
</evidence>
<name>A0A829YNP3_9GAMM</name>
<evidence type="ECO:0000313" key="2">
    <source>
        <dbReference type="EMBL" id="GFE84935.1"/>
    </source>
</evidence>
<keyword evidence="1" id="KW-0732">Signal</keyword>
<dbReference type="EMBL" id="BLJN01000012">
    <property type="protein sequence ID" value="GFE84935.1"/>
    <property type="molecule type" value="Genomic_DNA"/>
</dbReference>
<evidence type="ECO:0000313" key="3">
    <source>
        <dbReference type="Proteomes" id="UP000445000"/>
    </source>
</evidence>
<comment type="caution">
    <text evidence="2">The sequence shown here is derived from an EMBL/GenBank/DDBJ whole genome shotgun (WGS) entry which is preliminary data.</text>
</comment>
<proteinExistence type="predicted"/>
<feature type="signal peptide" evidence="1">
    <location>
        <begin position="1"/>
        <end position="20"/>
    </location>
</feature>
<feature type="chain" id="PRO_5032719046" description="Tail specific protease domain-containing protein" evidence="1">
    <location>
        <begin position="21"/>
        <end position="407"/>
    </location>
</feature>
<dbReference type="AlphaFoldDB" id="A0A829YNP3"/>
<dbReference type="InterPro" id="IPR029045">
    <property type="entry name" value="ClpP/crotonase-like_dom_sf"/>
</dbReference>
<organism evidence="2 3">
    <name type="scientific">Steroidobacter agaridevorans</name>
    <dbReference type="NCBI Taxonomy" id="2695856"/>
    <lineage>
        <taxon>Bacteria</taxon>
        <taxon>Pseudomonadati</taxon>
        <taxon>Pseudomonadota</taxon>
        <taxon>Gammaproteobacteria</taxon>
        <taxon>Steroidobacterales</taxon>
        <taxon>Steroidobacteraceae</taxon>
        <taxon>Steroidobacter</taxon>
    </lineage>
</organism>
<keyword evidence="3" id="KW-1185">Reference proteome</keyword>
<dbReference type="Proteomes" id="UP000445000">
    <property type="component" value="Unassembled WGS sequence"/>
</dbReference>
<dbReference type="Gene3D" id="3.90.226.10">
    <property type="entry name" value="2-enoyl-CoA Hydratase, Chain A, domain 1"/>
    <property type="match status" value="1"/>
</dbReference>
<sequence>MRFMKKLFYILLLACNFAHGEASLPALTAEQWRQDLEFFANEITTKHRDPFHFIGKAEFDQAVSNLRQRIPSMKDYEVVAGLQRLAALIGDGHTFLDTSGLYERFPLEGFWFGGDFRVIRAAPEYREAVGARIVSIGSVSIGEVQKRIQRFVPQGENQWYVLNSSAKQLMSVEPLAALGVLRGPGSADFTFEDDSGRRFKLRIRPVPAGASESGEAAIEPLPLPFQHPEDALWFTYLADSKTVYVDFRSYQDLETQSARLWEYIARHPVRRLIIDMRWNQGGNYTKGREYLIYKLIFMPALNRAGHLFVITGRGAFSAGMTNITDFRRETEAILVGEPTGGRPNGYQENHLFTLPLSRLRFSCSMLRYRFQPDSETDAVFPDQRIDPDWSLFRAGKDAALQWILATP</sequence>